<evidence type="ECO:0000256" key="1">
    <source>
        <dbReference type="ARBA" id="ARBA00004191"/>
    </source>
</evidence>
<dbReference type="Gene3D" id="2.160.20.10">
    <property type="entry name" value="Single-stranded right-handed beta-helix, Pectin lyase-like"/>
    <property type="match status" value="1"/>
</dbReference>
<organism evidence="17 18">
    <name type="scientific">Apostasia shenzhenica</name>
    <dbReference type="NCBI Taxonomy" id="1088818"/>
    <lineage>
        <taxon>Eukaryota</taxon>
        <taxon>Viridiplantae</taxon>
        <taxon>Streptophyta</taxon>
        <taxon>Embryophyta</taxon>
        <taxon>Tracheophyta</taxon>
        <taxon>Spermatophyta</taxon>
        <taxon>Magnoliopsida</taxon>
        <taxon>Liliopsida</taxon>
        <taxon>Asparagales</taxon>
        <taxon>Orchidaceae</taxon>
        <taxon>Apostasioideae</taxon>
        <taxon>Apostasia</taxon>
    </lineage>
</organism>
<dbReference type="InterPro" id="IPR012334">
    <property type="entry name" value="Pectin_lyas_fold"/>
</dbReference>
<dbReference type="AlphaFoldDB" id="A0A2I0B918"/>
<dbReference type="FunFam" id="2.160.20.10:FF:000004">
    <property type="entry name" value="Pectin lyase-like superfamily protein"/>
    <property type="match status" value="1"/>
</dbReference>
<dbReference type="OrthoDB" id="187139at2759"/>
<evidence type="ECO:0000256" key="3">
    <source>
        <dbReference type="ARBA" id="ARBA00022512"/>
    </source>
</evidence>
<evidence type="ECO:0000256" key="8">
    <source>
        <dbReference type="ARBA" id="ARBA00038933"/>
    </source>
</evidence>
<reference evidence="17 18" key="1">
    <citation type="journal article" date="2017" name="Nature">
        <title>The Apostasia genome and the evolution of orchids.</title>
        <authorList>
            <person name="Zhang G.Q."/>
            <person name="Liu K.W."/>
            <person name="Li Z."/>
            <person name="Lohaus R."/>
            <person name="Hsiao Y.Y."/>
            <person name="Niu S.C."/>
            <person name="Wang J.Y."/>
            <person name="Lin Y.C."/>
            <person name="Xu Q."/>
            <person name="Chen L.J."/>
            <person name="Yoshida K."/>
            <person name="Fujiwara S."/>
            <person name="Wang Z.W."/>
            <person name="Zhang Y.Q."/>
            <person name="Mitsuda N."/>
            <person name="Wang M."/>
            <person name="Liu G.H."/>
            <person name="Pecoraro L."/>
            <person name="Huang H.X."/>
            <person name="Xiao X.J."/>
            <person name="Lin M."/>
            <person name="Wu X.Y."/>
            <person name="Wu W.L."/>
            <person name="Chen Y.Y."/>
            <person name="Chang S.B."/>
            <person name="Sakamoto S."/>
            <person name="Ohme-Takagi M."/>
            <person name="Yagi M."/>
            <person name="Zeng S.J."/>
            <person name="Shen C.Y."/>
            <person name="Yeh C.M."/>
            <person name="Luo Y.B."/>
            <person name="Tsai W.C."/>
            <person name="Van de Peer Y."/>
            <person name="Liu Z.J."/>
        </authorList>
    </citation>
    <scope>NUCLEOTIDE SEQUENCE [LARGE SCALE GENOMIC DNA]</scope>
    <source>
        <strain evidence="18">cv. Shenzhen</strain>
        <tissue evidence="17">Stem</tissue>
    </source>
</reference>
<evidence type="ECO:0000256" key="16">
    <source>
        <dbReference type="SAM" id="SignalP"/>
    </source>
</evidence>
<dbReference type="InterPro" id="IPR000743">
    <property type="entry name" value="Glyco_hydro_28"/>
</dbReference>
<comment type="function">
    <text evidence="11">May function in depolymerizing pectin during pollen development, germination, and tube growth. Acts as an exo-polygalacturonase.</text>
</comment>
<dbReference type="InterPro" id="IPR006626">
    <property type="entry name" value="PbH1"/>
</dbReference>
<sequence>MNQTISLLLCILLSLFSFSADAMAGYNIVDFGAKLDGRTDSSAALQAAWRKACSATMSATVVVPKGRFFVSRALLQGPCNNNNLRVVIHGTITADSGFSSASEWITFKYVQGLSVHGGTFDARGQALWACKAARRSCPSGSTAVTISGSKDVLVIGTKVMNSENFQMAVIFSQGVTMQGLTITAPANSPNTDGVHVHMSTGVTITGSAMRTGDDCISLGPGVTDAWIYNIRCGPGHGVSIGSLGGSPGEPGVENVTVSSVVFTGTQNGFRVKTWANPYGGFVKDILFQHATMIDVQNPIVIDQNYCPKNNCPNNNSGIKISGVKFSDVEGTSTTEVAVKLDCSQSNPCQGIELDNIKLRYSGENMQAEAQAFCRNVQGRSTGYMIPPSCL</sequence>
<keyword evidence="3" id="KW-0134">Cell wall</keyword>
<evidence type="ECO:0000256" key="10">
    <source>
        <dbReference type="ARBA" id="ARBA00048766"/>
    </source>
</evidence>
<evidence type="ECO:0000256" key="9">
    <source>
        <dbReference type="ARBA" id="ARBA00043142"/>
    </source>
</evidence>
<dbReference type="SMART" id="SM00710">
    <property type="entry name" value="PbH1"/>
    <property type="match status" value="6"/>
</dbReference>
<comment type="similarity">
    <text evidence="2 15">Belongs to the glycosyl hydrolase 28 family.</text>
</comment>
<comment type="catalytic activity">
    <reaction evidence="10">
        <text>[(1-&gt;4)-alpha-D-galacturonosyl](n) + H2O = alpha-D-galacturonate + [(1-&gt;4)-alpha-D-galacturonosyl](n-1)</text>
        <dbReference type="Rhea" id="RHEA:14117"/>
        <dbReference type="Rhea" id="RHEA-COMP:14570"/>
        <dbReference type="Rhea" id="RHEA-COMP:14572"/>
        <dbReference type="ChEBI" id="CHEBI:15377"/>
        <dbReference type="ChEBI" id="CHEBI:58658"/>
        <dbReference type="ChEBI" id="CHEBI:140523"/>
        <dbReference type="EC" id="3.2.1.67"/>
    </reaction>
</comment>
<dbReference type="PROSITE" id="PS00502">
    <property type="entry name" value="POLYGALACTURONASE"/>
    <property type="match status" value="1"/>
</dbReference>
<accession>A0A2I0B918</accession>
<dbReference type="PANTHER" id="PTHR31375">
    <property type="match status" value="1"/>
</dbReference>
<dbReference type="InterPro" id="IPR011050">
    <property type="entry name" value="Pectin_lyase_fold/virulence"/>
</dbReference>
<evidence type="ECO:0000256" key="15">
    <source>
        <dbReference type="RuleBase" id="RU361169"/>
    </source>
</evidence>
<evidence type="ECO:0000256" key="12">
    <source>
        <dbReference type="ARBA" id="ARBA00068298"/>
    </source>
</evidence>
<dbReference type="STRING" id="1088818.A0A2I0B918"/>
<keyword evidence="18" id="KW-1185">Reference proteome</keyword>
<evidence type="ECO:0000256" key="5">
    <source>
        <dbReference type="ARBA" id="ARBA00022801"/>
    </source>
</evidence>
<proteinExistence type="inferred from homology"/>
<evidence type="ECO:0000256" key="2">
    <source>
        <dbReference type="ARBA" id="ARBA00008834"/>
    </source>
</evidence>
<dbReference type="EC" id="3.2.1.67" evidence="8"/>
<dbReference type="GO" id="GO:0005975">
    <property type="term" value="P:carbohydrate metabolic process"/>
    <property type="evidence" value="ECO:0007669"/>
    <property type="project" value="InterPro"/>
</dbReference>
<evidence type="ECO:0000256" key="7">
    <source>
        <dbReference type="ARBA" id="ARBA00023316"/>
    </source>
</evidence>
<evidence type="ECO:0000256" key="4">
    <source>
        <dbReference type="ARBA" id="ARBA00022525"/>
    </source>
</evidence>
<comment type="subcellular location">
    <subcellularLocation>
        <location evidence="1">Secreted</location>
        <location evidence="1">Cell wall</location>
    </subcellularLocation>
</comment>
<dbReference type="Proteomes" id="UP000236161">
    <property type="component" value="Unassembled WGS sequence"/>
</dbReference>
<protein>
    <recommendedName>
        <fullName evidence="12">Exopolygalacturonase</fullName>
        <ecNumber evidence="8">3.2.1.67</ecNumber>
    </recommendedName>
    <alternativeName>
        <fullName evidence="9">Galacturan 1,4-alpha-galacturonidase</fullName>
    </alternativeName>
    <alternativeName>
        <fullName evidence="13">Pectinase</fullName>
    </alternativeName>
</protein>
<keyword evidence="7" id="KW-0961">Cell wall biogenesis/degradation</keyword>
<name>A0A2I0B918_9ASPA</name>
<dbReference type="GO" id="GO:0004650">
    <property type="term" value="F:polygalacturonase activity"/>
    <property type="evidence" value="ECO:0007669"/>
    <property type="project" value="InterPro"/>
</dbReference>
<dbReference type="Pfam" id="PF00295">
    <property type="entry name" value="Glyco_hydro_28"/>
    <property type="match status" value="1"/>
</dbReference>
<dbReference type="GO" id="GO:0047911">
    <property type="term" value="F:galacturan 1,4-alpha-galacturonidase activity"/>
    <property type="evidence" value="ECO:0007669"/>
    <property type="project" value="UniProtKB-EC"/>
</dbReference>
<keyword evidence="16" id="KW-0732">Signal</keyword>
<evidence type="ECO:0000256" key="11">
    <source>
        <dbReference type="ARBA" id="ARBA00057651"/>
    </source>
</evidence>
<dbReference type="GO" id="GO:0071555">
    <property type="term" value="P:cell wall organization"/>
    <property type="evidence" value="ECO:0007669"/>
    <property type="project" value="UniProtKB-KW"/>
</dbReference>
<evidence type="ECO:0000313" key="17">
    <source>
        <dbReference type="EMBL" id="PKA64283.1"/>
    </source>
</evidence>
<feature type="active site" evidence="14">
    <location>
        <position position="236"/>
    </location>
</feature>
<evidence type="ECO:0000256" key="14">
    <source>
        <dbReference type="PROSITE-ProRule" id="PRU10052"/>
    </source>
</evidence>
<feature type="signal peptide" evidence="16">
    <location>
        <begin position="1"/>
        <end position="24"/>
    </location>
</feature>
<dbReference type="SUPFAM" id="SSF51126">
    <property type="entry name" value="Pectin lyase-like"/>
    <property type="match status" value="1"/>
</dbReference>
<feature type="chain" id="PRO_5014180619" description="Exopolygalacturonase" evidence="16">
    <location>
        <begin position="25"/>
        <end position="390"/>
    </location>
</feature>
<keyword evidence="5 15" id="KW-0378">Hydrolase</keyword>
<gene>
    <name evidence="17" type="ORF">AXF42_Ash009503</name>
</gene>
<dbReference type="EMBL" id="KZ451905">
    <property type="protein sequence ID" value="PKA64283.1"/>
    <property type="molecule type" value="Genomic_DNA"/>
</dbReference>
<evidence type="ECO:0000256" key="6">
    <source>
        <dbReference type="ARBA" id="ARBA00023295"/>
    </source>
</evidence>
<evidence type="ECO:0000313" key="18">
    <source>
        <dbReference type="Proteomes" id="UP000236161"/>
    </source>
</evidence>
<evidence type="ECO:0000256" key="13">
    <source>
        <dbReference type="ARBA" id="ARBA00083621"/>
    </source>
</evidence>
<keyword evidence="4" id="KW-0964">Secreted</keyword>
<keyword evidence="6 15" id="KW-0326">Glycosidase</keyword>